<evidence type="ECO:0000256" key="1">
    <source>
        <dbReference type="PROSITE-ProRule" id="PRU00047"/>
    </source>
</evidence>
<name>A0A4Y2S8W7_ARAVE</name>
<dbReference type="PROSITE" id="PS50158">
    <property type="entry name" value="ZF_CCHC"/>
    <property type="match status" value="1"/>
</dbReference>
<evidence type="ECO:0000313" key="4">
    <source>
        <dbReference type="Proteomes" id="UP000499080"/>
    </source>
</evidence>
<keyword evidence="1" id="KW-0479">Metal-binding</keyword>
<dbReference type="GO" id="GO:0003676">
    <property type="term" value="F:nucleic acid binding"/>
    <property type="evidence" value="ECO:0007669"/>
    <property type="project" value="InterPro"/>
</dbReference>
<dbReference type="GO" id="GO:0008270">
    <property type="term" value="F:zinc ion binding"/>
    <property type="evidence" value="ECO:0007669"/>
    <property type="project" value="UniProtKB-KW"/>
</dbReference>
<dbReference type="EMBL" id="BGPR01020451">
    <property type="protein sequence ID" value="GBN84698.1"/>
    <property type="molecule type" value="Genomic_DNA"/>
</dbReference>
<keyword evidence="1" id="KW-0863">Zinc-finger</keyword>
<evidence type="ECO:0000259" key="2">
    <source>
        <dbReference type="PROSITE" id="PS50158"/>
    </source>
</evidence>
<sequence length="218" mass="25216">MEKIEEPVLPPKKQLPTLIVRPLGNNKIRSSIELKLMLEKFIKPRLIGVKITALRKSLNNGVIIQVETEDMANKLLNAINEHQEAKFLCLAKRPAARHPQILIYDIEKCEGSRGEIEKLFISKIRESNNLPEGDIKVLLKKKVKGSLEHWVLSMDPAIFKEIKDLKWLCCDIEPLRCFNCHRFGHQKKNCDITKPQCQRCTKTHGQDQCDRKYPVCRN</sequence>
<feature type="domain" description="CCHC-type" evidence="2">
    <location>
        <begin position="176"/>
        <end position="190"/>
    </location>
</feature>
<reference evidence="3 4" key="1">
    <citation type="journal article" date="2019" name="Sci. Rep.">
        <title>Orb-weaving spider Araneus ventricosus genome elucidates the spidroin gene catalogue.</title>
        <authorList>
            <person name="Kono N."/>
            <person name="Nakamura H."/>
            <person name="Ohtoshi R."/>
            <person name="Moran D.A.P."/>
            <person name="Shinohara A."/>
            <person name="Yoshida Y."/>
            <person name="Fujiwara M."/>
            <person name="Mori M."/>
            <person name="Tomita M."/>
            <person name="Arakawa K."/>
        </authorList>
    </citation>
    <scope>NUCLEOTIDE SEQUENCE [LARGE SCALE GENOMIC DNA]</scope>
</reference>
<dbReference type="Proteomes" id="UP000499080">
    <property type="component" value="Unassembled WGS sequence"/>
</dbReference>
<organism evidence="3 4">
    <name type="scientific">Araneus ventricosus</name>
    <name type="common">Orbweaver spider</name>
    <name type="synonym">Epeira ventricosa</name>
    <dbReference type="NCBI Taxonomy" id="182803"/>
    <lineage>
        <taxon>Eukaryota</taxon>
        <taxon>Metazoa</taxon>
        <taxon>Ecdysozoa</taxon>
        <taxon>Arthropoda</taxon>
        <taxon>Chelicerata</taxon>
        <taxon>Arachnida</taxon>
        <taxon>Araneae</taxon>
        <taxon>Araneomorphae</taxon>
        <taxon>Entelegynae</taxon>
        <taxon>Araneoidea</taxon>
        <taxon>Araneidae</taxon>
        <taxon>Araneus</taxon>
    </lineage>
</organism>
<evidence type="ECO:0000313" key="3">
    <source>
        <dbReference type="EMBL" id="GBN84698.1"/>
    </source>
</evidence>
<dbReference type="OrthoDB" id="4230923at2759"/>
<comment type="caution">
    <text evidence="3">The sequence shown here is derived from an EMBL/GenBank/DDBJ whole genome shotgun (WGS) entry which is preliminary data.</text>
</comment>
<gene>
    <name evidence="3" type="ORF">AVEN_33214_1</name>
</gene>
<proteinExistence type="predicted"/>
<keyword evidence="1" id="KW-0862">Zinc</keyword>
<dbReference type="InterPro" id="IPR001878">
    <property type="entry name" value="Znf_CCHC"/>
</dbReference>
<accession>A0A4Y2S8W7</accession>
<keyword evidence="4" id="KW-1185">Reference proteome</keyword>
<dbReference type="AlphaFoldDB" id="A0A4Y2S8W7"/>
<protein>
    <recommendedName>
        <fullName evidence="2">CCHC-type domain-containing protein</fullName>
    </recommendedName>
</protein>